<dbReference type="InterPro" id="IPR011335">
    <property type="entry name" value="Restrct_endonuc-II-like"/>
</dbReference>
<proteinExistence type="predicted"/>
<dbReference type="InterPro" id="IPR007560">
    <property type="entry name" value="Restrct_endonuc_IV_Mrr"/>
</dbReference>
<dbReference type="HOGENOM" id="CLU_050636_0_0_4"/>
<dbReference type="Gene3D" id="3.40.1350.10">
    <property type="match status" value="1"/>
</dbReference>
<dbReference type="STRING" id="543728.Vapar_4531"/>
<feature type="domain" description="DNA topoisomerase type IA zn finger" evidence="3">
    <location>
        <begin position="253"/>
        <end position="287"/>
    </location>
</feature>
<accession>C5CKY7</accession>
<evidence type="ECO:0000259" key="4">
    <source>
        <dbReference type="Pfam" id="PF04471"/>
    </source>
</evidence>
<dbReference type="PANTHER" id="PTHR30015">
    <property type="entry name" value="MRR RESTRICTION SYSTEM PROTEIN"/>
    <property type="match status" value="1"/>
</dbReference>
<keyword evidence="2" id="KW-1133">Transmembrane helix</keyword>
<feature type="region of interest" description="Disordered" evidence="1">
    <location>
        <begin position="221"/>
        <end position="255"/>
    </location>
</feature>
<keyword evidence="5" id="KW-0378">Hydrolase</keyword>
<keyword evidence="2" id="KW-0472">Membrane</keyword>
<dbReference type="KEGG" id="vap:Vapar_4531"/>
<gene>
    <name evidence="5" type="ordered locus">Vapar_4531</name>
</gene>
<dbReference type="SUPFAM" id="SSF57783">
    <property type="entry name" value="Zinc beta-ribbon"/>
    <property type="match status" value="1"/>
</dbReference>
<dbReference type="GO" id="GO:0003677">
    <property type="term" value="F:DNA binding"/>
    <property type="evidence" value="ECO:0007669"/>
    <property type="project" value="InterPro"/>
</dbReference>
<reference evidence="5" key="1">
    <citation type="submission" date="2009-06" db="EMBL/GenBank/DDBJ databases">
        <title>Complete sequence of chromosome 1 of Variovorax paradoxus S110.</title>
        <authorList>
            <consortium name="US DOE Joint Genome Institute"/>
            <person name="Lucas S."/>
            <person name="Copeland A."/>
            <person name="Lapidus A."/>
            <person name="Glavina del Rio T."/>
            <person name="Tice H."/>
            <person name="Bruce D."/>
            <person name="Goodwin L."/>
            <person name="Pitluck S."/>
            <person name="Chertkov O."/>
            <person name="Brettin T."/>
            <person name="Detter J.C."/>
            <person name="Han C."/>
            <person name="Larimer F."/>
            <person name="Land M."/>
            <person name="Hauser L."/>
            <person name="Kyrpides N."/>
            <person name="Ovchinnikova G."/>
            <person name="Orwin P."/>
            <person name="Leadbetter J.R."/>
            <person name="Spain J.C."/>
            <person name="Han J.I."/>
        </authorList>
    </citation>
    <scope>NUCLEOTIDE SEQUENCE</scope>
    <source>
        <strain evidence="5">S110</strain>
    </source>
</reference>
<dbReference type="InterPro" id="IPR052906">
    <property type="entry name" value="Type_IV_Methyl-Rstrct_Enzyme"/>
</dbReference>
<dbReference type="Gene3D" id="3.30.65.10">
    <property type="entry name" value="Bacterial Topoisomerase I, domain 1"/>
    <property type="match status" value="1"/>
</dbReference>
<dbReference type="GO" id="GO:0003916">
    <property type="term" value="F:DNA topoisomerase activity"/>
    <property type="evidence" value="ECO:0007669"/>
    <property type="project" value="InterPro"/>
</dbReference>
<dbReference type="SUPFAM" id="SSF52980">
    <property type="entry name" value="Restriction endonuclease-like"/>
    <property type="match status" value="1"/>
</dbReference>
<evidence type="ECO:0000256" key="2">
    <source>
        <dbReference type="SAM" id="Phobius"/>
    </source>
</evidence>
<dbReference type="Pfam" id="PF01396">
    <property type="entry name" value="Zn_ribbon_Top1"/>
    <property type="match status" value="1"/>
</dbReference>
<sequence>MARRKRTSPAEDVVDLIALLPWYVGVILALAGYLLLHRIAIAPLPSALGSDALSNAMVGAVGRGLATGGQYIVPILCLAGAAISAWRRHARRSLMDNVTRSDAPDILDDMSWREFEMLVGEGFRLQGYQVAENFEPGPDDGIDLTLRKNGEKYLVQCKQWRALKVGVPVVRELYGVMAAKGAAGGFVVTSGRFTPEAEAFASGRNLRLLDGPQLHRLLKQARGGSSAKPAADVRATEQASNAAPQAAKTAVPSCPRCTQPMVRRTARKGANAGQEFWGCSDYPRCRGTA</sequence>
<dbReference type="InterPro" id="IPR011856">
    <property type="entry name" value="tRNA_endonuc-like_dom_sf"/>
</dbReference>
<feature type="domain" description="Restriction endonuclease type IV Mrr" evidence="4">
    <location>
        <begin position="107"/>
        <end position="218"/>
    </location>
</feature>
<dbReference type="GO" id="GO:0005694">
    <property type="term" value="C:chromosome"/>
    <property type="evidence" value="ECO:0007669"/>
    <property type="project" value="InterPro"/>
</dbReference>
<dbReference type="REBASE" id="21083">
    <property type="entry name" value="VpaSMrrP"/>
</dbReference>
<evidence type="ECO:0000256" key="1">
    <source>
        <dbReference type="SAM" id="MobiDB-lite"/>
    </source>
</evidence>
<feature type="transmembrane region" description="Helical" evidence="2">
    <location>
        <begin position="12"/>
        <end position="36"/>
    </location>
</feature>
<dbReference type="OrthoDB" id="5782056at2"/>
<dbReference type="InterPro" id="IPR013498">
    <property type="entry name" value="Topo_IA_Znf"/>
</dbReference>
<dbReference type="EMBL" id="CP001635">
    <property type="protein sequence ID" value="ACS21138.1"/>
    <property type="molecule type" value="Genomic_DNA"/>
</dbReference>
<dbReference type="GO" id="GO:0015666">
    <property type="term" value="F:restriction endodeoxyribonuclease activity"/>
    <property type="evidence" value="ECO:0007669"/>
    <property type="project" value="TreeGrafter"/>
</dbReference>
<dbReference type="AlphaFoldDB" id="C5CKY7"/>
<keyword evidence="5" id="KW-0255">Endonuclease</keyword>
<dbReference type="PANTHER" id="PTHR30015:SF7">
    <property type="entry name" value="TYPE IV METHYL-DIRECTED RESTRICTION ENZYME ECOKMRR"/>
    <property type="match status" value="1"/>
</dbReference>
<name>C5CKY7_VARPS</name>
<feature type="transmembrane region" description="Helical" evidence="2">
    <location>
        <begin position="68"/>
        <end position="86"/>
    </location>
</feature>
<dbReference type="GO" id="GO:0006265">
    <property type="term" value="P:DNA topological change"/>
    <property type="evidence" value="ECO:0007669"/>
    <property type="project" value="InterPro"/>
</dbReference>
<keyword evidence="2" id="KW-0812">Transmembrane</keyword>
<dbReference type="Pfam" id="PF04471">
    <property type="entry name" value="Mrr_cat"/>
    <property type="match status" value="1"/>
</dbReference>
<dbReference type="eggNOG" id="COG0551">
    <property type="taxonomic scope" value="Bacteria"/>
</dbReference>
<protein>
    <submittedName>
        <fullName evidence="5">Restriction endonuclease</fullName>
    </submittedName>
</protein>
<keyword evidence="5" id="KW-0540">Nuclease</keyword>
<dbReference type="eggNOG" id="COG1787">
    <property type="taxonomic scope" value="Bacteria"/>
</dbReference>
<evidence type="ECO:0000259" key="3">
    <source>
        <dbReference type="Pfam" id="PF01396"/>
    </source>
</evidence>
<evidence type="ECO:0000313" key="5">
    <source>
        <dbReference type="EMBL" id="ACS21138.1"/>
    </source>
</evidence>
<organism evidence="5">
    <name type="scientific">Variovorax paradoxus (strain S110)</name>
    <dbReference type="NCBI Taxonomy" id="543728"/>
    <lineage>
        <taxon>Bacteria</taxon>
        <taxon>Pseudomonadati</taxon>
        <taxon>Pseudomonadota</taxon>
        <taxon>Betaproteobacteria</taxon>
        <taxon>Burkholderiales</taxon>
        <taxon>Comamonadaceae</taxon>
        <taxon>Variovorax</taxon>
    </lineage>
</organism>
<dbReference type="GO" id="GO:0009307">
    <property type="term" value="P:DNA restriction-modification system"/>
    <property type="evidence" value="ECO:0007669"/>
    <property type="project" value="InterPro"/>
</dbReference>